<evidence type="ECO:0000256" key="1">
    <source>
        <dbReference type="SAM" id="Phobius"/>
    </source>
</evidence>
<dbReference type="EMBL" id="CZAB01000076">
    <property type="protein sequence ID" value="CUQ03129.1"/>
    <property type="molecule type" value="Genomic_DNA"/>
</dbReference>
<evidence type="ECO:0000313" key="5">
    <source>
        <dbReference type="Proteomes" id="UP000251853"/>
    </source>
</evidence>
<dbReference type="Proteomes" id="UP000251853">
    <property type="component" value="Unassembled WGS sequence"/>
</dbReference>
<gene>
    <name evidence="2" type="ORF">ERS852480_04686</name>
    <name evidence="3" type="ORF">NCTC11224_04676</name>
</gene>
<keyword evidence="1" id="KW-0812">Transmembrane</keyword>
<dbReference type="AlphaFoldDB" id="A0A174T8G4"/>
<feature type="transmembrane region" description="Helical" evidence="1">
    <location>
        <begin position="6"/>
        <end position="24"/>
    </location>
</feature>
<dbReference type="Proteomes" id="UP000095512">
    <property type="component" value="Unassembled WGS sequence"/>
</dbReference>
<keyword evidence="1" id="KW-1133">Transmembrane helix</keyword>
<reference evidence="2 4" key="1">
    <citation type="submission" date="2015-09" db="EMBL/GenBank/DDBJ databases">
        <authorList>
            <consortium name="Pathogen Informatics"/>
        </authorList>
    </citation>
    <scope>NUCLEOTIDE SEQUENCE [LARGE SCALE GENOMIC DNA]</scope>
    <source>
        <strain evidence="2 4">2789STDY5834865</strain>
    </source>
</reference>
<proteinExistence type="predicted"/>
<evidence type="ECO:0000313" key="3">
    <source>
        <dbReference type="EMBL" id="SQB15599.1"/>
    </source>
</evidence>
<accession>A0A174T8G4</accession>
<protein>
    <submittedName>
        <fullName evidence="2">Permease</fullName>
    </submittedName>
</protein>
<evidence type="ECO:0000313" key="4">
    <source>
        <dbReference type="Proteomes" id="UP000095512"/>
    </source>
</evidence>
<keyword evidence="1" id="KW-0472">Membrane</keyword>
<dbReference type="RefSeq" id="WP_022202044.1">
    <property type="nucleotide sequence ID" value="NZ_CATYWZ010000100.1"/>
</dbReference>
<evidence type="ECO:0000313" key="2">
    <source>
        <dbReference type="EMBL" id="CUQ03129.1"/>
    </source>
</evidence>
<dbReference type="EMBL" id="UAVW01000018">
    <property type="protein sequence ID" value="SQB15599.1"/>
    <property type="molecule type" value="Genomic_DNA"/>
</dbReference>
<sequence>MEHLIFSLNATMPIFFLMVLGACFRKAGIMEGVFVDRVNQFVFKVALPVLLFE</sequence>
<organism evidence="2 4">
    <name type="scientific">Enterocloster clostridioformis</name>
    <dbReference type="NCBI Taxonomy" id="1531"/>
    <lineage>
        <taxon>Bacteria</taxon>
        <taxon>Bacillati</taxon>
        <taxon>Bacillota</taxon>
        <taxon>Clostridia</taxon>
        <taxon>Lachnospirales</taxon>
        <taxon>Lachnospiraceae</taxon>
        <taxon>Enterocloster</taxon>
    </lineage>
</organism>
<name>A0A174T8G4_9FIRM</name>
<keyword evidence="5" id="KW-1185">Reference proteome</keyword>
<reference evidence="3 5" key="2">
    <citation type="submission" date="2018-06" db="EMBL/GenBank/DDBJ databases">
        <authorList>
            <consortium name="Pathogen Informatics"/>
            <person name="Doyle S."/>
        </authorList>
    </citation>
    <scope>NUCLEOTIDE SEQUENCE [LARGE SCALE GENOMIC DNA]</scope>
    <source>
        <strain evidence="3 5">NCTC11224</strain>
    </source>
</reference>